<dbReference type="AlphaFoldDB" id="A0A1I7YMF7"/>
<sequence>MRIGNEMNHSFAFVVAGKGESESRIPSAFRSSSYLAVSSRAASKTALSKRDFSAIYPPKRMDDGQQPDSPSEEPREEFEDGFVDNLVSDDLEHSQNEVNIQREAQEQRRIERQRNVHMHMRYLPTEYPEDFWRVMSPQLERTNYDFIGSQRRLAILLASIDRLRRRMERMLLMLSRRYPEHRLRFSGEN</sequence>
<evidence type="ECO:0000313" key="3">
    <source>
        <dbReference type="Proteomes" id="UP000095287"/>
    </source>
</evidence>
<evidence type="ECO:0000256" key="1">
    <source>
        <dbReference type="SAM" id="MobiDB-lite"/>
    </source>
</evidence>
<feature type="domain" description="GGDEF" evidence="2">
    <location>
        <begin position="151"/>
        <end position="189"/>
    </location>
</feature>
<reference evidence="4" key="1">
    <citation type="submission" date="2016-11" db="UniProtKB">
        <authorList>
            <consortium name="WormBaseParasite"/>
        </authorList>
    </citation>
    <scope>IDENTIFICATION</scope>
</reference>
<organism evidence="3 4">
    <name type="scientific">Steinernema glaseri</name>
    <dbReference type="NCBI Taxonomy" id="37863"/>
    <lineage>
        <taxon>Eukaryota</taxon>
        <taxon>Metazoa</taxon>
        <taxon>Ecdysozoa</taxon>
        <taxon>Nematoda</taxon>
        <taxon>Chromadorea</taxon>
        <taxon>Rhabditida</taxon>
        <taxon>Tylenchina</taxon>
        <taxon>Panagrolaimomorpha</taxon>
        <taxon>Strongyloidoidea</taxon>
        <taxon>Steinernematidae</taxon>
        <taxon>Steinernema</taxon>
    </lineage>
</organism>
<name>A0A1I7YMF7_9BILA</name>
<dbReference type="InterPro" id="IPR000160">
    <property type="entry name" value="GGDEF_dom"/>
</dbReference>
<dbReference type="PROSITE" id="PS50887">
    <property type="entry name" value="GGDEF"/>
    <property type="match status" value="1"/>
</dbReference>
<protein>
    <submittedName>
        <fullName evidence="4">GGDEF domain-containing protein</fullName>
    </submittedName>
</protein>
<proteinExistence type="predicted"/>
<feature type="region of interest" description="Disordered" evidence="1">
    <location>
        <begin position="39"/>
        <end position="78"/>
    </location>
</feature>
<evidence type="ECO:0000259" key="2">
    <source>
        <dbReference type="PROSITE" id="PS50887"/>
    </source>
</evidence>
<dbReference type="Proteomes" id="UP000095287">
    <property type="component" value="Unplaced"/>
</dbReference>
<accession>A0A1I7YMF7</accession>
<keyword evidence="3" id="KW-1185">Reference proteome</keyword>
<dbReference type="WBParaSite" id="L893_g17812.t1">
    <property type="protein sequence ID" value="L893_g17812.t1"/>
    <property type="gene ID" value="L893_g17812"/>
</dbReference>
<evidence type="ECO:0000313" key="4">
    <source>
        <dbReference type="WBParaSite" id="L893_g17812.t1"/>
    </source>
</evidence>